<dbReference type="Proteomes" id="UP001311915">
    <property type="component" value="Unassembled WGS sequence"/>
</dbReference>
<dbReference type="AlphaFoldDB" id="A0AAV9LIL3"/>
<comment type="subcellular location">
    <subcellularLocation>
        <location evidence="1">Cell membrane</location>
    </subcellularLocation>
</comment>
<keyword evidence="13" id="KW-1185">Reference proteome</keyword>
<comment type="caution">
    <text evidence="12">The sequence shown here is derived from an EMBL/GenBank/DDBJ whole genome shotgun (WGS) entry which is preliminary data.</text>
</comment>
<dbReference type="GO" id="GO:0006952">
    <property type="term" value="P:defense response"/>
    <property type="evidence" value="ECO:0007669"/>
    <property type="project" value="UniProtKB-ARBA"/>
</dbReference>
<evidence type="ECO:0000256" key="4">
    <source>
        <dbReference type="ARBA" id="ARBA00022614"/>
    </source>
</evidence>
<dbReference type="FunFam" id="3.80.10.10:FF:000213">
    <property type="entry name" value="Tyrosine-sulfated glycopeptide receptor 1"/>
    <property type="match status" value="1"/>
</dbReference>
<organism evidence="12 13">
    <name type="scientific">Solanum pinnatisectum</name>
    <name type="common">tansyleaf nightshade</name>
    <dbReference type="NCBI Taxonomy" id="50273"/>
    <lineage>
        <taxon>Eukaryota</taxon>
        <taxon>Viridiplantae</taxon>
        <taxon>Streptophyta</taxon>
        <taxon>Embryophyta</taxon>
        <taxon>Tracheophyta</taxon>
        <taxon>Spermatophyta</taxon>
        <taxon>Magnoliopsida</taxon>
        <taxon>eudicotyledons</taxon>
        <taxon>Gunneridae</taxon>
        <taxon>Pentapetalae</taxon>
        <taxon>asterids</taxon>
        <taxon>lamiids</taxon>
        <taxon>Solanales</taxon>
        <taxon>Solanaceae</taxon>
        <taxon>Solanoideae</taxon>
        <taxon>Solaneae</taxon>
        <taxon>Solanum</taxon>
    </lineage>
</organism>
<dbReference type="PRINTS" id="PR00019">
    <property type="entry name" value="LEURICHRPT"/>
</dbReference>
<evidence type="ECO:0000256" key="3">
    <source>
        <dbReference type="ARBA" id="ARBA00022475"/>
    </source>
</evidence>
<protein>
    <submittedName>
        <fullName evidence="12">Uncharacterized protein</fullName>
    </submittedName>
</protein>
<keyword evidence="5" id="KW-0812">Transmembrane</keyword>
<dbReference type="SMART" id="SM00369">
    <property type="entry name" value="LRR_TYP"/>
    <property type="match status" value="8"/>
</dbReference>
<evidence type="ECO:0000256" key="9">
    <source>
        <dbReference type="ARBA" id="ARBA00023136"/>
    </source>
</evidence>
<dbReference type="EMBL" id="JAWPEI010000006">
    <property type="protein sequence ID" value="KAK4724680.1"/>
    <property type="molecule type" value="Genomic_DNA"/>
</dbReference>
<dbReference type="PANTHER" id="PTHR48060:SF21">
    <property type="entry name" value="L DOMAIN-LIKE PROTEIN"/>
    <property type="match status" value="1"/>
</dbReference>
<dbReference type="GO" id="GO:0005886">
    <property type="term" value="C:plasma membrane"/>
    <property type="evidence" value="ECO:0007669"/>
    <property type="project" value="UniProtKB-SubCell"/>
</dbReference>
<evidence type="ECO:0000256" key="10">
    <source>
        <dbReference type="ARBA" id="ARBA00023170"/>
    </source>
</evidence>
<dbReference type="Pfam" id="PF13855">
    <property type="entry name" value="LRR_8"/>
    <property type="match status" value="3"/>
</dbReference>
<keyword evidence="6" id="KW-0732">Signal</keyword>
<gene>
    <name evidence="12" type="ORF">R3W88_027459</name>
</gene>
<dbReference type="Gene3D" id="3.80.10.10">
    <property type="entry name" value="Ribonuclease Inhibitor"/>
    <property type="match status" value="3"/>
</dbReference>
<evidence type="ECO:0000256" key="1">
    <source>
        <dbReference type="ARBA" id="ARBA00004236"/>
    </source>
</evidence>
<accession>A0AAV9LIL3</accession>
<dbReference type="FunFam" id="3.80.10.10:FF:000041">
    <property type="entry name" value="LRR receptor-like serine/threonine-protein kinase ERECTA"/>
    <property type="match status" value="1"/>
</dbReference>
<evidence type="ECO:0000256" key="7">
    <source>
        <dbReference type="ARBA" id="ARBA00022737"/>
    </source>
</evidence>
<keyword evidence="8" id="KW-1133">Transmembrane helix</keyword>
<keyword evidence="11" id="KW-0325">Glycoprotein</keyword>
<evidence type="ECO:0000256" key="8">
    <source>
        <dbReference type="ARBA" id="ARBA00022989"/>
    </source>
</evidence>
<evidence type="ECO:0000256" key="2">
    <source>
        <dbReference type="ARBA" id="ARBA00009592"/>
    </source>
</evidence>
<evidence type="ECO:0000256" key="6">
    <source>
        <dbReference type="ARBA" id="ARBA00022729"/>
    </source>
</evidence>
<dbReference type="Pfam" id="PF00560">
    <property type="entry name" value="LRR_1"/>
    <property type="match status" value="7"/>
</dbReference>
<reference evidence="12 13" key="1">
    <citation type="submission" date="2023-10" db="EMBL/GenBank/DDBJ databases">
        <title>Genome-Wide Identification Analysis in wild type Solanum Pinnatisectum Reveals Some Genes Defensing Phytophthora Infestans.</title>
        <authorList>
            <person name="Sun C."/>
        </authorList>
    </citation>
    <scope>NUCLEOTIDE SEQUENCE [LARGE SCALE GENOMIC DNA]</scope>
    <source>
        <strain evidence="12">LQN</strain>
        <tissue evidence="12">Leaf</tissue>
    </source>
</reference>
<dbReference type="PANTHER" id="PTHR48060">
    <property type="entry name" value="DNA DAMAGE-REPAIR/TOLERATION PROTEIN DRT100"/>
    <property type="match status" value="1"/>
</dbReference>
<keyword evidence="3" id="KW-1003">Cell membrane</keyword>
<proteinExistence type="inferred from homology"/>
<evidence type="ECO:0000256" key="5">
    <source>
        <dbReference type="ARBA" id="ARBA00022692"/>
    </source>
</evidence>
<evidence type="ECO:0000313" key="13">
    <source>
        <dbReference type="Proteomes" id="UP001311915"/>
    </source>
</evidence>
<comment type="similarity">
    <text evidence="2">Belongs to the RLP family.</text>
</comment>
<dbReference type="GO" id="GO:0051707">
    <property type="term" value="P:response to other organism"/>
    <property type="evidence" value="ECO:0007669"/>
    <property type="project" value="UniProtKB-ARBA"/>
</dbReference>
<keyword evidence="9" id="KW-0472">Membrane</keyword>
<keyword evidence="4" id="KW-0433">Leucine-rich repeat</keyword>
<dbReference type="InterPro" id="IPR001611">
    <property type="entry name" value="Leu-rich_rpt"/>
</dbReference>
<name>A0AAV9LIL3_9SOLN</name>
<evidence type="ECO:0000313" key="12">
    <source>
        <dbReference type="EMBL" id="KAK4724680.1"/>
    </source>
</evidence>
<dbReference type="InterPro" id="IPR053211">
    <property type="entry name" value="DNA_repair-toleration"/>
</dbReference>
<dbReference type="InterPro" id="IPR032675">
    <property type="entry name" value="LRR_dom_sf"/>
</dbReference>
<dbReference type="SUPFAM" id="SSF52058">
    <property type="entry name" value="L domain-like"/>
    <property type="match status" value="2"/>
</dbReference>
<dbReference type="InterPro" id="IPR003591">
    <property type="entry name" value="Leu-rich_rpt_typical-subtyp"/>
</dbReference>
<sequence length="781" mass="87899">MTNCGISSPFDPVLLNLHFLSVIRLNDNNLSTIVPEFLANFTKLTTLSLSNCNLRGEFPNKIFQVPTLQELDLYGNEKLTGTLPDFSQNGSLRELWLGSTNFTGLLPDSIANLTTLTEISLSSCNFFGPISSKMENLRDLVYLDFSSNSFTGSIPLFHKAKKLNYIDLSHNNLTGLLSSTHFGGLSELEYLYLEDNSIGGTLPTVVFSIPSLQVLELQNNHFSGEVHEFANASSSFFYKLDLSNNYLNGSIPWSIFKLNRLSQLSLSSNSFSGTSIKAIKGLPRLKILDLSYNNLRIDVQGSNSTSFPFPQMSELYLASCQLQKFPDLKNQSLMIALDLSYNNISGQVPSWIWSNSLSYLNLSCNFLEALEEPYDTSSELWSVIDLHNNRIQGNIPIVPTSLIYLSIANNKLTGSIPSSVCNLYQLQFLDMSNNSINNKLPPCLFQMFDYLSVLNIGRNRLSGIILDTFLSNCSLKTLDLSNNNLEGKVPRSLQRCAFLEVLDIGNNKIRDTFPCMLKTLPSLHVLVPRSNKFYGDLQCRIANQTWLKLQIVDIASNNFRGALLPQYFSRWEGMMKSRNPEPRLQYLEVEFINYGPYYRNRVTLTLKGQEMEIENILEVYTSIDFSCNNFEGEIPEALGKLTQLGSLDLSVNQLSGRIPDELASLTFLALLNLSFNQLSSRIPRGNQLQTFSADSFEGNTGLCDFPLKKLCSDTKMNGSSQPRSHSEHEIDGKYISFELGSSLCFGIVTWLLLHSTRYNELVHRLLFRIFAEHKKAGRNRN</sequence>
<keyword evidence="10" id="KW-0675">Receptor</keyword>
<keyword evidence="7" id="KW-0677">Repeat</keyword>
<evidence type="ECO:0000256" key="11">
    <source>
        <dbReference type="ARBA" id="ARBA00023180"/>
    </source>
</evidence>